<keyword evidence="9" id="KW-1185">Reference proteome</keyword>
<dbReference type="Proteomes" id="UP000593564">
    <property type="component" value="Unassembled WGS sequence"/>
</dbReference>
<evidence type="ECO:0000313" key="9">
    <source>
        <dbReference type="Proteomes" id="UP000593564"/>
    </source>
</evidence>
<evidence type="ECO:0000256" key="1">
    <source>
        <dbReference type="ARBA" id="ARBA00004141"/>
    </source>
</evidence>
<evidence type="ECO:0000256" key="2">
    <source>
        <dbReference type="ARBA" id="ARBA00007965"/>
    </source>
</evidence>
<gene>
    <name evidence="8" type="ORF">HYC85_000772</name>
</gene>
<name>A0A7J7I3G5_CAMSI</name>
<dbReference type="AlphaFoldDB" id="A0A7J7I3G5"/>
<evidence type="ECO:0000313" key="8">
    <source>
        <dbReference type="EMBL" id="KAF5959563.1"/>
    </source>
</evidence>
<keyword evidence="3" id="KW-0813">Transport</keyword>
<dbReference type="PANTHER" id="PTHR10332:SF30">
    <property type="entry name" value="EQUILIBRATIVE NUCLEOTIDE TRANSPORTER 2"/>
    <property type="match status" value="1"/>
</dbReference>
<keyword evidence="5 7" id="KW-1133">Transmembrane helix</keyword>
<evidence type="ECO:0000256" key="3">
    <source>
        <dbReference type="ARBA" id="ARBA00022448"/>
    </source>
</evidence>
<dbReference type="GO" id="GO:0005337">
    <property type="term" value="F:nucleoside transmembrane transporter activity"/>
    <property type="evidence" value="ECO:0007669"/>
    <property type="project" value="InterPro"/>
</dbReference>
<organism evidence="8 9">
    <name type="scientific">Camellia sinensis</name>
    <name type="common">Tea plant</name>
    <name type="synonym">Thea sinensis</name>
    <dbReference type="NCBI Taxonomy" id="4442"/>
    <lineage>
        <taxon>Eukaryota</taxon>
        <taxon>Viridiplantae</taxon>
        <taxon>Streptophyta</taxon>
        <taxon>Embryophyta</taxon>
        <taxon>Tracheophyta</taxon>
        <taxon>Spermatophyta</taxon>
        <taxon>Magnoliopsida</taxon>
        <taxon>eudicotyledons</taxon>
        <taxon>Gunneridae</taxon>
        <taxon>Pentapetalae</taxon>
        <taxon>asterids</taxon>
        <taxon>Ericales</taxon>
        <taxon>Theaceae</taxon>
        <taxon>Camellia</taxon>
    </lineage>
</organism>
<reference evidence="8 9" key="2">
    <citation type="submission" date="2020-07" db="EMBL/GenBank/DDBJ databases">
        <title>Genome assembly of wild tea tree DASZ reveals pedigree and selection history of tea varieties.</title>
        <authorList>
            <person name="Zhang W."/>
        </authorList>
    </citation>
    <scope>NUCLEOTIDE SEQUENCE [LARGE SCALE GENOMIC DNA]</scope>
    <source>
        <strain evidence="9">cv. G240</strain>
        <tissue evidence="8">Leaf</tissue>
    </source>
</reference>
<comment type="caution">
    <text evidence="8">The sequence shown here is derived from an EMBL/GenBank/DDBJ whole genome shotgun (WGS) entry which is preliminary data.</text>
</comment>
<evidence type="ECO:0000256" key="5">
    <source>
        <dbReference type="ARBA" id="ARBA00022989"/>
    </source>
</evidence>
<accession>A0A7J7I3G5</accession>
<feature type="transmembrane region" description="Helical" evidence="7">
    <location>
        <begin position="6"/>
        <end position="23"/>
    </location>
</feature>
<proteinExistence type="inferred from homology"/>
<evidence type="ECO:0000256" key="7">
    <source>
        <dbReference type="SAM" id="Phobius"/>
    </source>
</evidence>
<dbReference type="PANTHER" id="PTHR10332">
    <property type="entry name" value="EQUILIBRATIVE NUCLEOSIDE TRANSPORTER"/>
    <property type="match status" value="1"/>
</dbReference>
<comment type="similarity">
    <text evidence="2">Belongs to the SLC29A/ENT transporter (TC 2.A.57) family.</text>
</comment>
<keyword evidence="6 7" id="KW-0472">Membrane</keyword>
<evidence type="ECO:0000256" key="6">
    <source>
        <dbReference type="ARBA" id="ARBA00023136"/>
    </source>
</evidence>
<evidence type="ECO:0000256" key="4">
    <source>
        <dbReference type="ARBA" id="ARBA00022692"/>
    </source>
</evidence>
<dbReference type="EMBL" id="JACBKZ010000001">
    <property type="protein sequence ID" value="KAF5959563.1"/>
    <property type="molecule type" value="Genomic_DNA"/>
</dbReference>
<sequence>HPSRVLTLVYQPFALGTLAILTYKEAKINTRRRNLFGYIIFSTSALDVLVLHLENEELGLILEYVSLAVLLELQMLMFRVEWLEIYHSCYPSSCKLYLWLAYYLI</sequence>
<dbReference type="GO" id="GO:0005886">
    <property type="term" value="C:plasma membrane"/>
    <property type="evidence" value="ECO:0007669"/>
    <property type="project" value="TreeGrafter"/>
</dbReference>
<protein>
    <submittedName>
        <fullName evidence="8">Uncharacterized protein</fullName>
    </submittedName>
</protein>
<comment type="subcellular location">
    <subcellularLocation>
        <location evidence="1">Membrane</location>
        <topology evidence="1">Multi-pass membrane protein</topology>
    </subcellularLocation>
</comment>
<dbReference type="InterPro" id="IPR002259">
    <property type="entry name" value="Eqnu_transpt"/>
</dbReference>
<feature type="non-terminal residue" evidence="8">
    <location>
        <position position="1"/>
    </location>
</feature>
<keyword evidence="4 7" id="KW-0812">Transmembrane</keyword>
<reference evidence="9" key="1">
    <citation type="journal article" date="2020" name="Nat. Commun.">
        <title>Genome assembly of wild tea tree DASZ reveals pedigree and selection history of tea varieties.</title>
        <authorList>
            <person name="Zhang W."/>
            <person name="Zhang Y."/>
            <person name="Qiu H."/>
            <person name="Guo Y."/>
            <person name="Wan H."/>
            <person name="Zhang X."/>
            <person name="Scossa F."/>
            <person name="Alseekh S."/>
            <person name="Zhang Q."/>
            <person name="Wang P."/>
            <person name="Xu L."/>
            <person name="Schmidt M.H."/>
            <person name="Jia X."/>
            <person name="Li D."/>
            <person name="Zhu A."/>
            <person name="Guo F."/>
            <person name="Chen W."/>
            <person name="Ni D."/>
            <person name="Usadel B."/>
            <person name="Fernie A.R."/>
            <person name="Wen W."/>
        </authorList>
    </citation>
    <scope>NUCLEOTIDE SEQUENCE [LARGE SCALE GENOMIC DNA]</scope>
    <source>
        <strain evidence="9">cv. G240</strain>
    </source>
</reference>